<dbReference type="RefSeq" id="WP_189423048.1">
    <property type="nucleotide sequence ID" value="NZ_BMZE01000001.1"/>
</dbReference>
<name>A0A918VPU1_9HYPH</name>
<evidence type="ECO:0000313" key="2">
    <source>
        <dbReference type="Proteomes" id="UP000646579"/>
    </source>
</evidence>
<protein>
    <submittedName>
        <fullName evidence="1">Uncharacterized protein</fullName>
    </submittedName>
</protein>
<dbReference type="Proteomes" id="UP000646579">
    <property type="component" value="Unassembled WGS sequence"/>
</dbReference>
<sequence>MRELTVDGEAMSAVEGQCPDGVIVNLLDMQVGPQRAAFDSYQAAFRANEREPNLAHAAELVRAWNVLADVTGLART</sequence>
<reference evidence="1" key="1">
    <citation type="journal article" date="2014" name="Int. J. Syst. Evol. Microbiol.">
        <title>Complete genome sequence of Corynebacterium casei LMG S-19264T (=DSM 44701T), isolated from a smear-ripened cheese.</title>
        <authorList>
            <consortium name="US DOE Joint Genome Institute (JGI-PGF)"/>
            <person name="Walter F."/>
            <person name="Albersmeier A."/>
            <person name="Kalinowski J."/>
            <person name="Ruckert C."/>
        </authorList>
    </citation>
    <scope>NUCLEOTIDE SEQUENCE</scope>
    <source>
        <strain evidence="1">KCTC 32437</strain>
    </source>
</reference>
<reference evidence="1" key="2">
    <citation type="submission" date="2020-09" db="EMBL/GenBank/DDBJ databases">
        <authorList>
            <person name="Sun Q."/>
            <person name="Kim S."/>
        </authorList>
    </citation>
    <scope>NUCLEOTIDE SEQUENCE</scope>
    <source>
        <strain evidence="1">KCTC 32437</strain>
    </source>
</reference>
<dbReference type="EMBL" id="BMZE01000001">
    <property type="protein sequence ID" value="GHA13537.1"/>
    <property type="molecule type" value="Genomic_DNA"/>
</dbReference>
<comment type="caution">
    <text evidence="1">The sequence shown here is derived from an EMBL/GenBank/DDBJ whole genome shotgun (WGS) entry which is preliminary data.</text>
</comment>
<accession>A0A918VPU1</accession>
<keyword evidence="2" id="KW-1185">Reference proteome</keyword>
<evidence type="ECO:0000313" key="1">
    <source>
        <dbReference type="EMBL" id="GHA13537.1"/>
    </source>
</evidence>
<organism evidence="1 2">
    <name type="scientific">Devosia pacifica</name>
    <dbReference type="NCBI Taxonomy" id="1335967"/>
    <lineage>
        <taxon>Bacteria</taxon>
        <taxon>Pseudomonadati</taxon>
        <taxon>Pseudomonadota</taxon>
        <taxon>Alphaproteobacteria</taxon>
        <taxon>Hyphomicrobiales</taxon>
        <taxon>Devosiaceae</taxon>
        <taxon>Devosia</taxon>
    </lineage>
</organism>
<proteinExistence type="predicted"/>
<gene>
    <name evidence="1" type="ORF">GCM10007989_05170</name>
</gene>
<dbReference type="AlphaFoldDB" id="A0A918VPU1"/>